<proteinExistence type="predicted"/>
<organism evidence="1 2">
    <name type="scientific">Pseudomonas mohnii</name>
    <dbReference type="NCBI Taxonomy" id="395600"/>
    <lineage>
        <taxon>Bacteria</taxon>
        <taxon>Pseudomonadati</taxon>
        <taxon>Pseudomonadota</taxon>
        <taxon>Gammaproteobacteria</taxon>
        <taxon>Pseudomonadales</taxon>
        <taxon>Pseudomonadaceae</taxon>
        <taxon>Pseudomonas</taxon>
    </lineage>
</organism>
<comment type="caution">
    <text evidence="1">The sequence shown here is derived from an EMBL/GenBank/DDBJ whole genome shotgun (WGS) entry which is preliminary data.</text>
</comment>
<accession>A0ABY0XYE0</accession>
<dbReference type="EMBL" id="FNRV01000001">
    <property type="protein sequence ID" value="SEC53940.1"/>
    <property type="molecule type" value="Genomic_DNA"/>
</dbReference>
<dbReference type="Proteomes" id="UP000199665">
    <property type="component" value="Unassembled WGS sequence"/>
</dbReference>
<reference evidence="1 2" key="1">
    <citation type="submission" date="2016-10" db="EMBL/GenBank/DDBJ databases">
        <authorList>
            <person name="Varghese N."/>
            <person name="Submissions S."/>
        </authorList>
    </citation>
    <scope>NUCLEOTIDE SEQUENCE [LARGE SCALE GENOMIC DNA]</scope>
    <source>
        <strain evidence="1 2">DSM 18327</strain>
    </source>
</reference>
<gene>
    <name evidence="1" type="ORF">SAMN05216205_2589</name>
</gene>
<name>A0ABY0XYE0_9PSED</name>
<protein>
    <submittedName>
        <fullName evidence="1">Uncharacterized protein</fullName>
    </submittedName>
</protein>
<evidence type="ECO:0000313" key="1">
    <source>
        <dbReference type="EMBL" id="SEC53940.1"/>
    </source>
</evidence>
<dbReference type="RefSeq" id="WP_244159869.1">
    <property type="nucleotide sequence ID" value="NZ_FNRV01000001.1"/>
</dbReference>
<sequence>MSDSKEVGVEVGSVANALQAQASVQIDKVTRLEVRFEAPGVESKRLYANGRMQVRVWVFVEAQDADGNAVSLPYFPDLVSARLIEYHTGKPLQQDVYTGRPLQGWNSSHVENKYSHEVPGWGLSSLVSDRLSAFRQAPLVFWVSSSVVGQTQVAVEVTLQGKVYRSNNTTNPGGTKINNSVVLHAEKKATYAVEQFRWESEQLKVGDAFNSFSLYHLGLYLGSRQVELFSWESTRYNPDDRYPIEFCRVRPNSLAWAIKYFTGVLPSATQKSVRVNLPGGQYDIEVHKRSGELSLVNGFSSRLGGNFQTRNEVFPFTVIDEYGNDHALSIEIDEHNLKFNLRRG</sequence>
<evidence type="ECO:0000313" key="2">
    <source>
        <dbReference type="Proteomes" id="UP000199665"/>
    </source>
</evidence>
<keyword evidence="2" id="KW-1185">Reference proteome</keyword>